<sequence>MSNEQAHNFAERSLSVICRLHPGDSLQRLPAGLKIASSVETTVVSSRTVVRPLREEEIFPLFVSVNGPHLPLSALPLPVDLPCLFSAQTILSPGTDDQPLRRAPRDAEDGVPR</sequence>
<proteinExistence type="predicted"/>
<evidence type="ECO:0000256" key="1">
    <source>
        <dbReference type="SAM" id="MobiDB-lite"/>
    </source>
</evidence>
<organism evidence="2">
    <name type="scientific">Chromera velia CCMP2878</name>
    <dbReference type="NCBI Taxonomy" id="1169474"/>
    <lineage>
        <taxon>Eukaryota</taxon>
        <taxon>Sar</taxon>
        <taxon>Alveolata</taxon>
        <taxon>Colpodellida</taxon>
        <taxon>Chromeraceae</taxon>
        <taxon>Chromera</taxon>
    </lineage>
</organism>
<feature type="region of interest" description="Disordered" evidence="1">
    <location>
        <begin position="92"/>
        <end position="113"/>
    </location>
</feature>
<feature type="compositionally biased region" description="Basic and acidic residues" evidence="1">
    <location>
        <begin position="98"/>
        <end position="113"/>
    </location>
</feature>
<accession>A0A0G4F054</accession>
<protein>
    <submittedName>
        <fullName evidence="2">Uncharacterized protein</fullName>
    </submittedName>
</protein>
<reference evidence="2" key="1">
    <citation type="submission" date="2014-11" db="EMBL/GenBank/DDBJ databases">
        <authorList>
            <person name="Otto D Thomas"/>
            <person name="Naeem Raeece"/>
        </authorList>
    </citation>
    <scope>NUCLEOTIDE SEQUENCE</scope>
</reference>
<dbReference type="AlphaFoldDB" id="A0A0G4F054"/>
<dbReference type="VEuPathDB" id="CryptoDB:Cvel_2580"/>
<name>A0A0G4F054_9ALVE</name>
<gene>
    <name evidence="2" type="ORF">Cvel_2580</name>
</gene>
<evidence type="ECO:0000313" key="2">
    <source>
        <dbReference type="EMBL" id="CEM04987.1"/>
    </source>
</evidence>
<dbReference type="EMBL" id="CDMZ01000033">
    <property type="protein sequence ID" value="CEM04987.1"/>
    <property type="molecule type" value="Genomic_DNA"/>
</dbReference>